<keyword evidence="2" id="KW-0012">Acyltransferase</keyword>
<dbReference type="GO" id="GO:0016746">
    <property type="term" value="F:acyltransferase activity"/>
    <property type="evidence" value="ECO:0007669"/>
    <property type="project" value="UniProtKB-KW"/>
</dbReference>
<accession>A0ABU9D4B2</accession>
<proteinExistence type="predicted"/>
<keyword evidence="2" id="KW-0808">Transferase</keyword>
<dbReference type="EC" id="2.3.1.-" evidence="2"/>
<evidence type="ECO:0000313" key="3">
    <source>
        <dbReference type="Proteomes" id="UP001446205"/>
    </source>
</evidence>
<evidence type="ECO:0000259" key="1">
    <source>
        <dbReference type="PROSITE" id="PS51186"/>
    </source>
</evidence>
<dbReference type="RefSeq" id="WP_341369466.1">
    <property type="nucleotide sequence ID" value="NZ_JBBPCO010000001.1"/>
</dbReference>
<dbReference type="SUPFAM" id="SSF55729">
    <property type="entry name" value="Acyl-CoA N-acyltransferases (Nat)"/>
    <property type="match status" value="1"/>
</dbReference>
<protein>
    <submittedName>
        <fullName evidence="2">GNAT family N-acetyltransferase</fullName>
        <ecNumber evidence="2">2.3.1.-</ecNumber>
    </submittedName>
</protein>
<feature type="domain" description="N-acetyltransferase" evidence="1">
    <location>
        <begin position="142"/>
        <end position="293"/>
    </location>
</feature>
<dbReference type="EMBL" id="JBBPCO010000001">
    <property type="protein sequence ID" value="MEK8088402.1"/>
    <property type="molecule type" value="Genomic_DNA"/>
</dbReference>
<evidence type="ECO:0000313" key="2">
    <source>
        <dbReference type="EMBL" id="MEK8088402.1"/>
    </source>
</evidence>
<keyword evidence="3" id="KW-1185">Reference proteome</keyword>
<dbReference type="Gene3D" id="3.40.630.30">
    <property type="match status" value="1"/>
</dbReference>
<gene>
    <name evidence="2" type="ORF">WOB96_01365</name>
</gene>
<comment type="caution">
    <text evidence="2">The sequence shown here is derived from an EMBL/GenBank/DDBJ whole genome shotgun (WGS) entry which is preliminary data.</text>
</comment>
<dbReference type="PROSITE" id="PS51186">
    <property type="entry name" value="GNAT"/>
    <property type="match status" value="1"/>
</dbReference>
<dbReference type="InterPro" id="IPR000182">
    <property type="entry name" value="GNAT_dom"/>
</dbReference>
<dbReference type="InterPro" id="IPR016181">
    <property type="entry name" value="Acyl_CoA_acyltransferase"/>
</dbReference>
<dbReference type="Proteomes" id="UP001446205">
    <property type="component" value="Unassembled WGS sequence"/>
</dbReference>
<reference evidence="2 3" key="1">
    <citation type="submission" date="2024-04" db="EMBL/GenBank/DDBJ databases">
        <authorList>
            <person name="Abashina T."/>
            <person name="Shaikin A."/>
        </authorList>
    </citation>
    <scope>NUCLEOTIDE SEQUENCE [LARGE SCALE GENOMIC DNA]</scope>
    <source>
        <strain evidence="2 3">AAFK</strain>
    </source>
</reference>
<name>A0ABU9D4B2_9PROT</name>
<organism evidence="2 3">
    <name type="scientific">Thermithiobacillus plumbiphilus</name>
    <dbReference type="NCBI Taxonomy" id="1729899"/>
    <lineage>
        <taxon>Bacteria</taxon>
        <taxon>Pseudomonadati</taxon>
        <taxon>Pseudomonadota</taxon>
        <taxon>Acidithiobacillia</taxon>
        <taxon>Acidithiobacillales</taxon>
        <taxon>Thermithiobacillaceae</taxon>
        <taxon>Thermithiobacillus</taxon>
    </lineage>
</organism>
<sequence length="293" mass="32355">MICQNLATPQSLNVNGRQFALVTDPHNARAKIYGITASDFSGSSRCLELLRTPPERSGFSKVTVYTRPGQEGVWQALGFRREAVIHGFFQDRCDAHLWACYTDPTRAVDPRAREHAQTLRQVSTGSTTPVAASLPPGHACDPAAPELAGELSGLLRATFCEYPSPLEPAYIRQCIETGSHHFRVIRDARGEIVAAASAEIDLEQRSAELTDCATRPDQRGRGLMGVLLSALEEDLRNAYGIQDVYTIARADEPGINRAFAKRAYQFTGCLVNNCRMPLGWESMNVWCRQLDKT</sequence>
<dbReference type="Pfam" id="PF00583">
    <property type="entry name" value="Acetyltransf_1"/>
    <property type="match status" value="1"/>
</dbReference>